<keyword evidence="1" id="KW-0479">Metal-binding</keyword>
<sequence length="117" mass="13139">MAASWPTELKLDAEKRNLAVSFDDGRSFTLPAELLRVMSPSAEVQGHSPEQRITVPGKKNVRILRLEPVGNYAVRIGFDDGHDTGLYVWDYLRDLGEHQDAHFQSYLAELASKGLTR</sequence>
<dbReference type="InterPro" id="IPR038492">
    <property type="entry name" value="GBBH-like_N_sf"/>
</dbReference>
<dbReference type="OrthoDB" id="9794178at2"/>
<evidence type="ECO:0000256" key="2">
    <source>
        <dbReference type="ARBA" id="ARBA00023004"/>
    </source>
</evidence>
<comment type="caution">
    <text evidence="4">The sequence shown here is derived from an EMBL/GenBank/DDBJ whole genome shotgun (WGS) entry which is preliminary data.</text>
</comment>
<reference evidence="4 5" key="1">
    <citation type="journal article" date="2016" name="Environ. Microbiol.">
        <title>New Methyloceanibacter diversity from North Sea sediments includes methanotroph containing solely the soluble methane monooxygenase.</title>
        <authorList>
            <person name="Vekeman B."/>
            <person name="Kerckhof F.M."/>
            <person name="Cremers G."/>
            <person name="de Vos P."/>
            <person name="Vandamme P."/>
            <person name="Boon N."/>
            <person name="Op den Camp H.J."/>
            <person name="Heylen K."/>
        </authorList>
    </citation>
    <scope>NUCLEOTIDE SEQUENCE [LARGE SCALE GENOMIC DNA]</scope>
    <source>
        <strain evidence="4 5">R-67175</strain>
    </source>
</reference>
<dbReference type="InterPro" id="IPR010376">
    <property type="entry name" value="GBBH-like_N"/>
</dbReference>
<keyword evidence="2" id="KW-0408">Iron</keyword>
<organism evidence="4 5">
    <name type="scientific">Methyloceanibacter superfactus</name>
    <dbReference type="NCBI Taxonomy" id="1774969"/>
    <lineage>
        <taxon>Bacteria</taxon>
        <taxon>Pseudomonadati</taxon>
        <taxon>Pseudomonadota</taxon>
        <taxon>Alphaproteobacteria</taxon>
        <taxon>Hyphomicrobiales</taxon>
        <taxon>Hyphomicrobiaceae</taxon>
        <taxon>Methyloceanibacter</taxon>
    </lineage>
</organism>
<evidence type="ECO:0000313" key="4">
    <source>
        <dbReference type="EMBL" id="ODS00459.1"/>
    </source>
</evidence>
<evidence type="ECO:0000256" key="1">
    <source>
        <dbReference type="ARBA" id="ARBA00022723"/>
    </source>
</evidence>
<name>A0A1E3W3S5_9HYPH</name>
<evidence type="ECO:0000313" key="5">
    <source>
        <dbReference type="Proteomes" id="UP000094472"/>
    </source>
</evidence>
<dbReference type="EMBL" id="LPWF01000013">
    <property type="protein sequence ID" value="ODS00459.1"/>
    <property type="molecule type" value="Genomic_DNA"/>
</dbReference>
<dbReference type="Gene3D" id="3.30.2020.30">
    <property type="match status" value="1"/>
</dbReference>
<accession>A0A1E3W3S5</accession>
<dbReference type="PANTHER" id="PTHR35303:SF5">
    <property type="entry name" value="OS02G0197800 PROTEIN"/>
    <property type="match status" value="1"/>
</dbReference>
<dbReference type="RefSeq" id="WP_069441031.1">
    <property type="nucleotide sequence ID" value="NZ_LPWF01000013.1"/>
</dbReference>
<keyword evidence="5" id="KW-1185">Reference proteome</keyword>
<dbReference type="STRING" id="1774969.AUC69_00940"/>
<gene>
    <name evidence="4" type="ORF">AUC69_00940</name>
</gene>
<evidence type="ECO:0000259" key="3">
    <source>
        <dbReference type="Pfam" id="PF06155"/>
    </source>
</evidence>
<dbReference type="Proteomes" id="UP000094472">
    <property type="component" value="Unassembled WGS sequence"/>
</dbReference>
<dbReference type="Pfam" id="PF06155">
    <property type="entry name" value="GBBH-like_N"/>
    <property type="match status" value="1"/>
</dbReference>
<feature type="domain" description="Gamma-butyrobetaine hydroxylase-like N-terminal" evidence="3">
    <location>
        <begin position="10"/>
        <end position="93"/>
    </location>
</feature>
<dbReference type="AlphaFoldDB" id="A0A1E3W3S5"/>
<proteinExistence type="predicted"/>
<protein>
    <recommendedName>
        <fullName evidence="3">Gamma-butyrobetaine hydroxylase-like N-terminal domain-containing protein</fullName>
    </recommendedName>
</protein>
<dbReference type="PANTHER" id="PTHR35303">
    <property type="entry name" value="OS02G0197800 PROTEIN"/>
    <property type="match status" value="1"/>
</dbReference>
<dbReference type="GO" id="GO:0046872">
    <property type="term" value="F:metal ion binding"/>
    <property type="evidence" value="ECO:0007669"/>
    <property type="project" value="UniProtKB-KW"/>
</dbReference>